<evidence type="ECO:0000313" key="1">
    <source>
        <dbReference type="EMBL" id="CAJ2647787.1"/>
    </source>
</evidence>
<reference evidence="1" key="1">
    <citation type="submission" date="2023-10" db="EMBL/GenBank/DDBJ databases">
        <authorList>
            <person name="Rodriguez Cubillos JULIANA M."/>
            <person name="De Vega J."/>
        </authorList>
    </citation>
    <scope>NUCLEOTIDE SEQUENCE</scope>
</reference>
<name>A0ACB0JTX8_TRIPR</name>
<organism evidence="1 2">
    <name type="scientific">Trifolium pratense</name>
    <name type="common">Red clover</name>
    <dbReference type="NCBI Taxonomy" id="57577"/>
    <lineage>
        <taxon>Eukaryota</taxon>
        <taxon>Viridiplantae</taxon>
        <taxon>Streptophyta</taxon>
        <taxon>Embryophyta</taxon>
        <taxon>Tracheophyta</taxon>
        <taxon>Spermatophyta</taxon>
        <taxon>Magnoliopsida</taxon>
        <taxon>eudicotyledons</taxon>
        <taxon>Gunneridae</taxon>
        <taxon>Pentapetalae</taxon>
        <taxon>rosids</taxon>
        <taxon>fabids</taxon>
        <taxon>Fabales</taxon>
        <taxon>Fabaceae</taxon>
        <taxon>Papilionoideae</taxon>
        <taxon>50 kb inversion clade</taxon>
        <taxon>NPAAA clade</taxon>
        <taxon>Hologalegina</taxon>
        <taxon>IRL clade</taxon>
        <taxon>Trifolieae</taxon>
        <taxon>Trifolium</taxon>
    </lineage>
</organism>
<protein>
    <submittedName>
        <fullName evidence="1">Uncharacterized protein</fullName>
    </submittedName>
</protein>
<gene>
    <name evidence="1" type="ORF">MILVUS5_LOCUS16241</name>
</gene>
<proteinExistence type="predicted"/>
<dbReference type="EMBL" id="CASHSV030000109">
    <property type="protein sequence ID" value="CAJ2647787.1"/>
    <property type="molecule type" value="Genomic_DNA"/>
</dbReference>
<comment type="caution">
    <text evidence="1">The sequence shown here is derived from an EMBL/GenBank/DDBJ whole genome shotgun (WGS) entry which is preliminary data.</text>
</comment>
<evidence type="ECO:0000313" key="2">
    <source>
        <dbReference type="Proteomes" id="UP001177021"/>
    </source>
</evidence>
<keyword evidence="2" id="KW-1185">Reference proteome</keyword>
<dbReference type="Proteomes" id="UP001177021">
    <property type="component" value="Unassembled WGS sequence"/>
</dbReference>
<sequence>MVRPPANNQNNNNNVPGHLGGQPTQASNNNASTNANISGTIGSTGPSSNVSHIGVIAPSTSSTLSCSITSSVSHTVGNTLGNPSEPRSPLRPFVLPKDSVYGMPTTLMAGLHNFTTNAEGVTMFSPSGSVVGNRGREISQQNLTNVIIMSLRQQMDESNHEMWRRHQRQKKLALQNVQSATENKGRQIIETVKGPVKERLSQPVPIKEIEDKVEDENMEYDDLLESDHNFDVLVNVVSILPVEYNVWSEDTNGEDEFDSDELALHKPMCYYVMNNGCLKEQMATFETPIEGMKNHLKQLFIQAKVNNVGVNKVLIDGGAVVNLMPKFMITKIGKFLTYLHPHNIVLSNYEGETEFSLGAIQVDVAVGSTVRPTLFLVVASKANYNLLLGREWIHGVEAVPSTLHQRISAYMAENKINMALEATMLQEKVAVEASSLEDGKTLPPTQKLDCIYDEEPLGIEKDPLSSNQKMQAKDPLEEVDIGDG</sequence>
<accession>A0ACB0JTX8</accession>